<evidence type="ECO:0008006" key="4">
    <source>
        <dbReference type="Google" id="ProtNLM"/>
    </source>
</evidence>
<dbReference type="PANTHER" id="PTHR39476">
    <property type="entry name" value="NADH:UBIQUINONE OXIDOREDUCTASE 6.6KD SUBUNIT"/>
    <property type="match status" value="1"/>
</dbReference>
<sequence>MAGHGYVKQDPAIENWNNMRENAYQRFRFTSRTTRVVLISCILIPGALLYFSNATHMRWDWTGKRKGESLKRES</sequence>
<dbReference type="Proteomes" id="UP000054166">
    <property type="component" value="Unassembled WGS sequence"/>
</dbReference>
<dbReference type="InParanoid" id="A0A0C3BU87"/>
<proteinExistence type="predicted"/>
<keyword evidence="1" id="KW-1133">Transmembrane helix</keyword>
<dbReference type="PANTHER" id="PTHR39476:SF1">
    <property type="entry name" value="NADH DEHYDROGENASE [UBIQUINONE] 1 BETA SUBCOMPLEX SUBUNIT 4"/>
    <property type="match status" value="1"/>
</dbReference>
<dbReference type="AlphaFoldDB" id="A0A0C3BU87"/>
<dbReference type="STRING" id="765440.A0A0C3BU87"/>
<accession>A0A0C3BU87</accession>
<keyword evidence="1" id="KW-0812">Transmembrane</keyword>
<dbReference type="EMBL" id="KN833002">
    <property type="protein sequence ID" value="KIM80907.1"/>
    <property type="molecule type" value="Genomic_DNA"/>
</dbReference>
<protein>
    <recommendedName>
        <fullName evidence="4">NADH dehydrogenase [ubiquinone] 1 beta subcomplex subunit 4</fullName>
    </recommendedName>
</protein>
<keyword evidence="1" id="KW-0472">Membrane</keyword>
<reference evidence="2 3" key="1">
    <citation type="submission" date="2014-04" db="EMBL/GenBank/DDBJ databases">
        <authorList>
            <consortium name="DOE Joint Genome Institute"/>
            <person name="Kuo A."/>
            <person name="Tarkka M."/>
            <person name="Buscot F."/>
            <person name="Kohler A."/>
            <person name="Nagy L.G."/>
            <person name="Floudas D."/>
            <person name="Copeland A."/>
            <person name="Barry K.W."/>
            <person name="Cichocki N."/>
            <person name="Veneault-Fourrey C."/>
            <person name="LaButti K."/>
            <person name="Lindquist E.A."/>
            <person name="Lipzen A."/>
            <person name="Lundell T."/>
            <person name="Morin E."/>
            <person name="Murat C."/>
            <person name="Sun H."/>
            <person name="Tunlid A."/>
            <person name="Henrissat B."/>
            <person name="Grigoriev I.V."/>
            <person name="Hibbett D.S."/>
            <person name="Martin F."/>
            <person name="Nordberg H.P."/>
            <person name="Cantor M.N."/>
            <person name="Hua S.X."/>
        </authorList>
    </citation>
    <scope>NUCLEOTIDE SEQUENCE [LARGE SCALE GENOMIC DNA]</scope>
    <source>
        <strain evidence="2 3">F 1598</strain>
    </source>
</reference>
<reference evidence="3" key="2">
    <citation type="submission" date="2015-01" db="EMBL/GenBank/DDBJ databases">
        <title>Evolutionary Origins and Diversification of the Mycorrhizal Mutualists.</title>
        <authorList>
            <consortium name="DOE Joint Genome Institute"/>
            <consortium name="Mycorrhizal Genomics Consortium"/>
            <person name="Kohler A."/>
            <person name="Kuo A."/>
            <person name="Nagy L.G."/>
            <person name="Floudas D."/>
            <person name="Copeland A."/>
            <person name="Barry K.W."/>
            <person name="Cichocki N."/>
            <person name="Veneault-Fourrey C."/>
            <person name="LaButti K."/>
            <person name="Lindquist E.A."/>
            <person name="Lipzen A."/>
            <person name="Lundell T."/>
            <person name="Morin E."/>
            <person name="Murat C."/>
            <person name="Riley R."/>
            <person name="Ohm R."/>
            <person name="Sun H."/>
            <person name="Tunlid A."/>
            <person name="Henrissat B."/>
            <person name="Grigoriev I.V."/>
            <person name="Hibbett D.S."/>
            <person name="Martin F."/>
        </authorList>
    </citation>
    <scope>NUCLEOTIDE SEQUENCE [LARGE SCALE GENOMIC DNA]</scope>
    <source>
        <strain evidence="3">F 1598</strain>
    </source>
</reference>
<feature type="transmembrane region" description="Helical" evidence="1">
    <location>
        <begin position="36"/>
        <end position="52"/>
    </location>
</feature>
<evidence type="ECO:0000313" key="2">
    <source>
        <dbReference type="EMBL" id="KIM80907.1"/>
    </source>
</evidence>
<keyword evidence="3" id="KW-1185">Reference proteome</keyword>
<dbReference type="HOGENOM" id="CLU_183941_0_1_1"/>
<evidence type="ECO:0000313" key="3">
    <source>
        <dbReference type="Proteomes" id="UP000054166"/>
    </source>
</evidence>
<dbReference type="OrthoDB" id="15108at2759"/>
<evidence type="ECO:0000256" key="1">
    <source>
        <dbReference type="SAM" id="Phobius"/>
    </source>
</evidence>
<gene>
    <name evidence="2" type="ORF">PILCRDRAFT_9322</name>
</gene>
<organism evidence="2 3">
    <name type="scientific">Piloderma croceum (strain F 1598)</name>
    <dbReference type="NCBI Taxonomy" id="765440"/>
    <lineage>
        <taxon>Eukaryota</taxon>
        <taxon>Fungi</taxon>
        <taxon>Dikarya</taxon>
        <taxon>Basidiomycota</taxon>
        <taxon>Agaricomycotina</taxon>
        <taxon>Agaricomycetes</taxon>
        <taxon>Agaricomycetidae</taxon>
        <taxon>Atheliales</taxon>
        <taxon>Atheliaceae</taxon>
        <taxon>Piloderma</taxon>
    </lineage>
</organism>
<name>A0A0C3BU87_PILCF</name>